<reference evidence="8 9" key="1">
    <citation type="submission" date="2016-10" db="EMBL/GenBank/DDBJ databases">
        <authorList>
            <person name="de Groot N.N."/>
        </authorList>
    </citation>
    <scope>NUCLEOTIDE SEQUENCE [LARGE SCALE GENOMIC DNA]</scope>
    <source>
        <strain evidence="8 9">DSM 15695</strain>
    </source>
</reference>
<dbReference type="STRING" id="89093.SAMN04488558_1107"/>
<keyword evidence="4" id="KW-0805">Transcription regulation</keyword>
<dbReference type="Gene3D" id="1.10.10.10">
    <property type="entry name" value="Winged helix-like DNA-binding domain superfamily/Winged helix DNA-binding domain"/>
    <property type="match status" value="1"/>
</dbReference>
<dbReference type="Gene3D" id="3.30.1490.190">
    <property type="match status" value="1"/>
</dbReference>
<feature type="binding site" evidence="7">
    <location>
        <position position="139"/>
    </location>
    <ligand>
        <name>Zn(2+)</name>
        <dbReference type="ChEBI" id="CHEBI:29105"/>
    </ligand>
</feature>
<sequence>MHQHSLHDAVKYLKERKIRITPQRQAIIEYLIDTQDHPTVDEIYQAIKQCYGNMSLATIYNNLNVLVKAGLVDEMKFNGVTSRYDYNHHQHYHIICVECGKIADVNYADVAPIAEAAEQQTGYQVFHSNIELHGLCPDCQAKLQKEAAEK</sequence>
<dbReference type="GO" id="GO:0045892">
    <property type="term" value="P:negative regulation of DNA-templated transcription"/>
    <property type="evidence" value="ECO:0007669"/>
    <property type="project" value="TreeGrafter"/>
</dbReference>
<evidence type="ECO:0000256" key="1">
    <source>
        <dbReference type="ARBA" id="ARBA00007957"/>
    </source>
</evidence>
<dbReference type="PANTHER" id="PTHR33202">
    <property type="entry name" value="ZINC UPTAKE REGULATION PROTEIN"/>
    <property type="match status" value="1"/>
</dbReference>
<keyword evidence="7" id="KW-0479">Metal-binding</keyword>
<evidence type="ECO:0000313" key="8">
    <source>
        <dbReference type="EMBL" id="SEQ40719.1"/>
    </source>
</evidence>
<dbReference type="Pfam" id="PF01475">
    <property type="entry name" value="FUR"/>
    <property type="match status" value="1"/>
</dbReference>
<dbReference type="RefSeq" id="WP_092572473.1">
    <property type="nucleotide sequence ID" value="NZ_FOEN01000010.1"/>
</dbReference>
<gene>
    <name evidence="8" type="ORF">SAMN04488558_1107</name>
</gene>
<dbReference type="EMBL" id="FOEN01000010">
    <property type="protein sequence ID" value="SEQ40719.1"/>
    <property type="molecule type" value="Genomic_DNA"/>
</dbReference>
<feature type="binding site" evidence="7">
    <location>
        <position position="136"/>
    </location>
    <ligand>
        <name>Zn(2+)</name>
        <dbReference type="ChEBI" id="CHEBI:29105"/>
    </ligand>
</feature>
<proteinExistence type="inferred from homology"/>
<dbReference type="GO" id="GO:1900376">
    <property type="term" value="P:regulation of secondary metabolite biosynthetic process"/>
    <property type="evidence" value="ECO:0007669"/>
    <property type="project" value="TreeGrafter"/>
</dbReference>
<evidence type="ECO:0000256" key="3">
    <source>
        <dbReference type="ARBA" id="ARBA00022833"/>
    </source>
</evidence>
<dbReference type="Proteomes" id="UP000198833">
    <property type="component" value="Unassembled WGS sequence"/>
</dbReference>
<evidence type="ECO:0000256" key="2">
    <source>
        <dbReference type="ARBA" id="ARBA00022491"/>
    </source>
</evidence>
<dbReference type="InterPro" id="IPR002481">
    <property type="entry name" value="FUR"/>
</dbReference>
<dbReference type="SUPFAM" id="SSF46785">
    <property type="entry name" value="Winged helix' DNA-binding domain"/>
    <property type="match status" value="1"/>
</dbReference>
<dbReference type="OrthoDB" id="8659436at2"/>
<feature type="binding site" evidence="7">
    <location>
        <position position="99"/>
    </location>
    <ligand>
        <name>Zn(2+)</name>
        <dbReference type="ChEBI" id="CHEBI:29105"/>
    </ligand>
</feature>
<comment type="cofactor">
    <cofactor evidence="7">
        <name>Zn(2+)</name>
        <dbReference type="ChEBI" id="CHEBI:29105"/>
    </cofactor>
    <text evidence="7">Binds 1 zinc ion per subunit.</text>
</comment>
<keyword evidence="3 7" id="KW-0862">Zinc</keyword>
<dbReference type="GO" id="GO:0003700">
    <property type="term" value="F:DNA-binding transcription factor activity"/>
    <property type="evidence" value="ECO:0007669"/>
    <property type="project" value="InterPro"/>
</dbReference>
<dbReference type="GO" id="GO:0008270">
    <property type="term" value="F:zinc ion binding"/>
    <property type="evidence" value="ECO:0007669"/>
    <property type="project" value="TreeGrafter"/>
</dbReference>
<dbReference type="GO" id="GO:0000976">
    <property type="term" value="F:transcription cis-regulatory region binding"/>
    <property type="evidence" value="ECO:0007669"/>
    <property type="project" value="TreeGrafter"/>
</dbReference>
<comment type="similarity">
    <text evidence="1">Belongs to the Fur family.</text>
</comment>
<evidence type="ECO:0000256" key="6">
    <source>
        <dbReference type="ARBA" id="ARBA00023163"/>
    </source>
</evidence>
<dbReference type="CDD" id="cd07153">
    <property type="entry name" value="Fur_like"/>
    <property type="match status" value="1"/>
</dbReference>
<dbReference type="InterPro" id="IPR036390">
    <property type="entry name" value="WH_DNA-bd_sf"/>
</dbReference>
<dbReference type="InterPro" id="IPR036388">
    <property type="entry name" value="WH-like_DNA-bd_sf"/>
</dbReference>
<protein>
    <submittedName>
        <fullName evidence="8">Fur family transcriptional regulator, peroxide stress response regulator</fullName>
    </submittedName>
</protein>
<keyword evidence="9" id="KW-1185">Reference proteome</keyword>
<keyword evidence="2" id="KW-0678">Repressor</keyword>
<name>A0A1H9FSJ1_9LACT</name>
<feature type="binding site" evidence="7">
    <location>
        <position position="96"/>
    </location>
    <ligand>
        <name>Zn(2+)</name>
        <dbReference type="ChEBI" id="CHEBI:29105"/>
    </ligand>
</feature>
<dbReference type="InterPro" id="IPR043135">
    <property type="entry name" value="Fur_C"/>
</dbReference>
<dbReference type="PANTHER" id="PTHR33202:SF8">
    <property type="entry name" value="PEROXIDE-RESPONSIVE REPRESSOR PERR"/>
    <property type="match status" value="1"/>
</dbReference>
<evidence type="ECO:0000313" key="9">
    <source>
        <dbReference type="Proteomes" id="UP000198833"/>
    </source>
</evidence>
<evidence type="ECO:0000256" key="5">
    <source>
        <dbReference type="ARBA" id="ARBA00023125"/>
    </source>
</evidence>
<keyword evidence="6" id="KW-0804">Transcription</keyword>
<evidence type="ECO:0000256" key="4">
    <source>
        <dbReference type="ARBA" id="ARBA00023015"/>
    </source>
</evidence>
<evidence type="ECO:0000256" key="7">
    <source>
        <dbReference type="PIRSR" id="PIRSR602481-1"/>
    </source>
</evidence>
<accession>A0A1H9FSJ1</accession>
<keyword evidence="5" id="KW-0238">DNA-binding</keyword>
<organism evidence="8 9">
    <name type="scientific">Ignavigranum ruoffiae</name>
    <dbReference type="NCBI Taxonomy" id="89093"/>
    <lineage>
        <taxon>Bacteria</taxon>
        <taxon>Bacillati</taxon>
        <taxon>Bacillota</taxon>
        <taxon>Bacilli</taxon>
        <taxon>Lactobacillales</taxon>
        <taxon>Aerococcaceae</taxon>
        <taxon>Ignavigranum</taxon>
    </lineage>
</organism>
<dbReference type="AlphaFoldDB" id="A0A1H9FSJ1"/>